<keyword evidence="7" id="KW-0067">ATP-binding</keyword>
<name>A0A5D4KLM6_9BACI</name>
<comment type="caution">
    <text evidence="12">The sequence shown here is derived from an EMBL/GenBank/DDBJ whole genome shotgun (WGS) entry which is preliminary data.</text>
</comment>
<keyword evidence="4" id="KW-0808">Transferase</keyword>
<dbReference type="InterPro" id="IPR013656">
    <property type="entry name" value="PAS_4"/>
</dbReference>
<evidence type="ECO:0000256" key="3">
    <source>
        <dbReference type="ARBA" id="ARBA00022553"/>
    </source>
</evidence>
<evidence type="ECO:0000256" key="2">
    <source>
        <dbReference type="ARBA" id="ARBA00012438"/>
    </source>
</evidence>
<dbReference type="PRINTS" id="PR00344">
    <property type="entry name" value="BCTRLSENSOR"/>
</dbReference>
<dbReference type="SUPFAM" id="SSF55785">
    <property type="entry name" value="PYP-like sensor domain (PAS domain)"/>
    <property type="match status" value="4"/>
</dbReference>
<feature type="domain" description="PAS" evidence="11">
    <location>
        <begin position="379"/>
        <end position="452"/>
    </location>
</feature>
<evidence type="ECO:0000256" key="9">
    <source>
        <dbReference type="ARBA" id="ARBA00023012"/>
    </source>
</evidence>
<dbReference type="Proteomes" id="UP000323317">
    <property type="component" value="Unassembled WGS sequence"/>
</dbReference>
<keyword evidence="9" id="KW-0902">Two-component regulatory system</keyword>
<dbReference type="InterPro" id="IPR000014">
    <property type="entry name" value="PAS"/>
</dbReference>
<dbReference type="SUPFAM" id="SSF55874">
    <property type="entry name" value="ATPase domain of HSP90 chaperone/DNA topoisomerase II/histidine kinase"/>
    <property type="match status" value="1"/>
</dbReference>
<dbReference type="InterPro" id="IPR003661">
    <property type="entry name" value="HisK_dim/P_dom"/>
</dbReference>
<reference evidence="12 13" key="1">
    <citation type="submission" date="2019-08" db="EMBL/GenBank/DDBJ databases">
        <title>Bacillus genomes from the desert of Cuatro Cienegas, Coahuila.</title>
        <authorList>
            <person name="Olmedo-Alvarez G."/>
        </authorList>
    </citation>
    <scope>NUCLEOTIDE SEQUENCE [LARGE SCALE GENOMIC DNA]</scope>
    <source>
        <strain evidence="12 13">CH40_1T</strain>
    </source>
</reference>
<dbReference type="Gene3D" id="1.10.287.130">
    <property type="match status" value="1"/>
</dbReference>
<organism evidence="12 13">
    <name type="scientific">Rossellomorea vietnamensis</name>
    <dbReference type="NCBI Taxonomy" id="218284"/>
    <lineage>
        <taxon>Bacteria</taxon>
        <taxon>Bacillati</taxon>
        <taxon>Bacillota</taxon>
        <taxon>Bacilli</taxon>
        <taxon>Bacillales</taxon>
        <taxon>Bacillaceae</taxon>
        <taxon>Rossellomorea</taxon>
    </lineage>
</organism>
<dbReference type="Pfam" id="PF13426">
    <property type="entry name" value="PAS_9"/>
    <property type="match status" value="2"/>
</dbReference>
<evidence type="ECO:0000259" key="11">
    <source>
        <dbReference type="PROSITE" id="PS50112"/>
    </source>
</evidence>
<dbReference type="EMBL" id="VTEH01000001">
    <property type="protein sequence ID" value="TYR77739.1"/>
    <property type="molecule type" value="Genomic_DNA"/>
</dbReference>
<dbReference type="NCBIfam" id="TIGR00229">
    <property type="entry name" value="sensory_box"/>
    <property type="match status" value="3"/>
</dbReference>
<dbReference type="GO" id="GO:0000155">
    <property type="term" value="F:phosphorelay sensor kinase activity"/>
    <property type="evidence" value="ECO:0007669"/>
    <property type="project" value="InterPro"/>
</dbReference>
<dbReference type="GO" id="GO:0006355">
    <property type="term" value="P:regulation of DNA-templated transcription"/>
    <property type="evidence" value="ECO:0007669"/>
    <property type="project" value="InterPro"/>
</dbReference>
<dbReference type="Pfam" id="PF00989">
    <property type="entry name" value="PAS"/>
    <property type="match status" value="1"/>
</dbReference>
<dbReference type="SMART" id="SM00387">
    <property type="entry name" value="HATPase_c"/>
    <property type="match status" value="1"/>
</dbReference>
<dbReference type="InterPro" id="IPR036890">
    <property type="entry name" value="HATPase_C_sf"/>
</dbReference>
<keyword evidence="6" id="KW-0418">Kinase</keyword>
<dbReference type="RefSeq" id="WP_148945329.1">
    <property type="nucleotide sequence ID" value="NZ_VTEH01000001.1"/>
</dbReference>
<dbReference type="GO" id="GO:0030435">
    <property type="term" value="P:sporulation resulting in formation of a cellular spore"/>
    <property type="evidence" value="ECO:0007669"/>
    <property type="project" value="UniProtKB-KW"/>
</dbReference>
<dbReference type="AlphaFoldDB" id="A0A5D4KLM6"/>
<evidence type="ECO:0000256" key="6">
    <source>
        <dbReference type="ARBA" id="ARBA00022777"/>
    </source>
</evidence>
<dbReference type="PROSITE" id="PS50109">
    <property type="entry name" value="HIS_KIN"/>
    <property type="match status" value="1"/>
</dbReference>
<proteinExistence type="predicted"/>
<keyword evidence="8" id="KW-0749">Sporulation</keyword>
<keyword evidence="3" id="KW-0597">Phosphoprotein</keyword>
<dbReference type="InterPro" id="IPR035965">
    <property type="entry name" value="PAS-like_dom_sf"/>
</dbReference>
<dbReference type="PANTHER" id="PTHR43065">
    <property type="entry name" value="SENSOR HISTIDINE KINASE"/>
    <property type="match status" value="1"/>
</dbReference>
<feature type="domain" description="PAS" evidence="11">
    <location>
        <begin position="258"/>
        <end position="328"/>
    </location>
</feature>
<dbReference type="InterPro" id="IPR005467">
    <property type="entry name" value="His_kinase_dom"/>
</dbReference>
<dbReference type="Pfam" id="PF02518">
    <property type="entry name" value="HATPase_c"/>
    <property type="match status" value="1"/>
</dbReference>
<dbReference type="InterPro" id="IPR004358">
    <property type="entry name" value="Sig_transdc_His_kin-like_C"/>
</dbReference>
<dbReference type="Pfam" id="PF08448">
    <property type="entry name" value="PAS_4"/>
    <property type="match status" value="1"/>
</dbReference>
<evidence type="ECO:0000256" key="7">
    <source>
        <dbReference type="ARBA" id="ARBA00022840"/>
    </source>
</evidence>
<dbReference type="EC" id="2.7.13.3" evidence="2"/>
<evidence type="ECO:0000256" key="1">
    <source>
        <dbReference type="ARBA" id="ARBA00000085"/>
    </source>
</evidence>
<evidence type="ECO:0000313" key="13">
    <source>
        <dbReference type="Proteomes" id="UP000323317"/>
    </source>
</evidence>
<sequence length="721" mass="82814">MTNKQTFKSDEEISPLDTINFRGILAASPNPILIVNSDLIIIEANSSALDLFEMDRSGLLHQSFIRFFQAVPSPILSHYENAVREGGEIEDETLMTTEEGIIKHIELKITKIKQSDFAFFFLRDITSEREKQRNDHMNLHMLNNIFQQAAEGIILFDKEGNIKEVNQAFCKQVKLQKRDVLNRRVASFIPENFHFKVVKIKELLDSGRQARGEMPIIHSEGVSVVEFTTTPYVNHELHMAILRDITEKRQMEIQLKRSEELFKDLFEEAIDAIVLWDHDGRVLRANRSALKIFECTLSEILTKKIEDFVYPLEMDKFESVTHELKAKGAVRDEILFLMPNNQLKHLEFTSKLHSVDGYNMTIFRNVSERHQMEKSLRESEERFRKIFEGTLDGMVLTNHSGQVVDANPVALEILSIGKERLIGSDIKDIFMIKENEDEEYLDYQLKLKEEGHANYIKLIKIDEERLQHLELSSKYNLLSNLNLTVIRDITEKVELQDQLRKSDTLSVVGELAAGIAHEIRNPMTALKGFIQLLESSMGKDHEMYFHVIKSELQRIDSIITEFLILAKPQAVQYQETDLAKIMRDTLELLNAQAVMHNVQFKERYNTEIPSIFAEPNQLKQVFINIVKNAIEVMPKGGTISIAISEIDENKVRISISDEGIGIPKEKIKKLGEPFYTTKERGTGLGLMVTFKIVEEHEGTVEVESELGKGTTFHIDFPIKKG</sequence>
<feature type="domain" description="Histidine kinase" evidence="10">
    <location>
        <begin position="514"/>
        <end position="720"/>
    </location>
</feature>
<evidence type="ECO:0000256" key="8">
    <source>
        <dbReference type="ARBA" id="ARBA00022969"/>
    </source>
</evidence>
<dbReference type="CDD" id="cd00082">
    <property type="entry name" value="HisKA"/>
    <property type="match status" value="1"/>
</dbReference>
<dbReference type="SMART" id="SM00091">
    <property type="entry name" value="PAS"/>
    <property type="match status" value="4"/>
</dbReference>
<dbReference type="InterPro" id="IPR013767">
    <property type="entry name" value="PAS_fold"/>
</dbReference>
<gene>
    <name evidence="12" type="ORF">FZC79_02685</name>
</gene>
<keyword evidence="5" id="KW-0547">Nucleotide-binding</keyword>
<evidence type="ECO:0000256" key="5">
    <source>
        <dbReference type="ARBA" id="ARBA00022741"/>
    </source>
</evidence>
<evidence type="ECO:0000259" key="10">
    <source>
        <dbReference type="PROSITE" id="PS50109"/>
    </source>
</evidence>
<dbReference type="CDD" id="cd00130">
    <property type="entry name" value="PAS"/>
    <property type="match status" value="3"/>
</dbReference>
<dbReference type="GO" id="GO:0005524">
    <property type="term" value="F:ATP binding"/>
    <property type="evidence" value="ECO:0007669"/>
    <property type="project" value="UniProtKB-KW"/>
</dbReference>
<evidence type="ECO:0000256" key="4">
    <source>
        <dbReference type="ARBA" id="ARBA00022679"/>
    </source>
</evidence>
<comment type="catalytic activity">
    <reaction evidence="1">
        <text>ATP + protein L-histidine = ADP + protein N-phospho-L-histidine.</text>
        <dbReference type="EC" id="2.7.13.3"/>
    </reaction>
</comment>
<dbReference type="FunFam" id="1.10.287.130:FF:000040">
    <property type="entry name" value="PAS domain-containing sensor histidine kinase"/>
    <property type="match status" value="1"/>
</dbReference>
<dbReference type="InterPro" id="IPR003594">
    <property type="entry name" value="HATPase_dom"/>
</dbReference>
<dbReference type="Pfam" id="PF00512">
    <property type="entry name" value="HisKA"/>
    <property type="match status" value="1"/>
</dbReference>
<dbReference type="PROSITE" id="PS50112">
    <property type="entry name" value="PAS"/>
    <property type="match status" value="2"/>
</dbReference>
<dbReference type="SUPFAM" id="SSF47384">
    <property type="entry name" value="Homodimeric domain of signal transducing histidine kinase"/>
    <property type="match status" value="1"/>
</dbReference>
<dbReference type="PANTHER" id="PTHR43065:SF34">
    <property type="entry name" value="SPORULATION KINASE A"/>
    <property type="match status" value="1"/>
</dbReference>
<evidence type="ECO:0000313" key="12">
    <source>
        <dbReference type="EMBL" id="TYR77739.1"/>
    </source>
</evidence>
<dbReference type="InterPro" id="IPR036097">
    <property type="entry name" value="HisK_dim/P_sf"/>
</dbReference>
<dbReference type="Gene3D" id="3.30.450.20">
    <property type="entry name" value="PAS domain"/>
    <property type="match status" value="4"/>
</dbReference>
<protein>
    <recommendedName>
        <fullName evidence="2">histidine kinase</fullName>
        <ecNumber evidence="2">2.7.13.3</ecNumber>
    </recommendedName>
</protein>
<dbReference type="SMART" id="SM00388">
    <property type="entry name" value="HisKA"/>
    <property type="match status" value="1"/>
</dbReference>
<accession>A0A5D4KLM6</accession>
<dbReference type="Gene3D" id="3.30.565.10">
    <property type="entry name" value="Histidine kinase-like ATPase, C-terminal domain"/>
    <property type="match status" value="1"/>
</dbReference>